<name>A0ACC5XCJ3_PANGG</name>
<reference evidence="1 2" key="1">
    <citation type="journal article" date="2022" name="bioRxiv">
        <title>An ancient truncated duplication of the anti-Mullerian hormone receptor type 2 gene is a potential conserved master sex determinant in the Pangasiidae catfish family.</title>
        <authorList>
            <person name="Wen M."/>
            <person name="Pan Q."/>
            <person name="Jouanno E."/>
            <person name="Montfort J."/>
            <person name="Zahm M."/>
            <person name="Cabau C."/>
            <person name="Klopp C."/>
            <person name="Iampietro C."/>
            <person name="Roques C."/>
            <person name="Bouchez O."/>
            <person name="Castinel A."/>
            <person name="Donnadieu C."/>
            <person name="Parrinello H."/>
            <person name="Poncet C."/>
            <person name="Belmonte E."/>
            <person name="Gautier V."/>
            <person name="Avarre J.-C."/>
            <person name="Dugue R."/>
            <person name="Gustiano R."/>
            <person name="Ha T.T.T."/>
            <person name="Campet M."/>
            <person name="Sriphairoj K."/>
            <person name="Ribolli J."/>
            <person name="de Almeida F.L."/>
            <person name="Desvignes T."/>
            <person name="Postlethwait J.H."/>
            <person name="Bucao C.F."/>
            <person name="Robinson-Rechavi M."/>
            <person name="Bobe J."/>
            <person name="Herpin A."/>
            <person name="Guiguen Y."/>
        </authorList>
    </citation>
    <scope>NUCLEOTIDE SEQUENCE [LARGE SCALE GENOMIC DNA]</scope>
    <source>
        <strain evidence="1">YG-Dec2019</strain>
    </source>
</reference>
<protein>
    <submittedName>
        <fullName evidence="1">Uncharacterized protein</fullName>
    </submittedName>
</protein>
<keyword evidence="2" id="KW-1185">Reference proteome</keyword>
<dbReference type="EMBL" id="CM040470">
    <property type="protein sequence ID" value="MCI4388275.1"/>
    <property type="molecule type" value="Genomic_DNA"/>
</dbReference>
<proteinExistence type="predicted"/>
<gene>
    <name evidence="1" type="ORF">PGIGA_G00083770</name>
</gene>
<evidence type="ECO:0000313" key="1">
    <source>
        <dbReference type="EMBL" id="MCI4388275.1"/>
    </source>
</evidence>
<sequence length="378" mass="43746">MGKKTGEKKATLAESFIKFQIEVKSKEIEEFKEEIKELEAKNQKLVELRDQLREEQQGHLSVLRKQAKEQEKKLEEKEVASKEQVEQAVRHNLELVHIHEEELAELHRQLASVQAQAVELQVHRQTWQLYKNVESVEHQQHIQKLQSELDSLQKNFQAMSENIEYSLKATICKIDKNTSRLIEGEKLLARERALKQVDKHSLQKIKKNDWLKKELAVYLEEVSVLEADVRNLEEENLEHMRQLFDHRLSDVQISSNALLTQAEDLEQKLSLPDERAAEIGREQHQQSGELEEDETDHSCKPSSPTHHLSTLLYGSQSDLREPLHLGPLEQKLLSVVGQAMPLYPLPCDPEDLDTLTHLGLFQAQDGTLTTNIIRNKFQ</sequence>
<dbReference type="Proteomes" id="UP000829447">
    <property type="component" value="Linkage Group LG17"/>
</dbReference>
<organism evidence="1 2">
    <name type="scientific">Pangasianodon gigas</name>
    <name type="common">Mekong giant catfish</name>
    <name type="synonym">Pangasius gigas</name>
    <dbReference type="NCBI Taxonomy" id="30993"/>
    <lineage>
        <taxon>Eukaryota</taxon>
        <taxon>Metazoa</taxon>
        <taxon>Chordata</taxon>
        <taxon>Craniata</taxon>
        <taxon>Vertebrata</taxon>
        <taxon>Euteleostomi</taxon>
        <taxon>Actinopterygii</taxon>
        <taxon>Neopterygii</taxon>
        <taxon>Teleostei</taxon>
        <taxon>Ostariophysi</taxon>
        <taxon>Siluriformes</taxon>
        <taxon>Pangasiidae</taxon>
        <taxon>Pangasianodon</taxon>
    </lineage>
</organism>
<accession>A0ACC5XCJ3</accession>
<comment type="caution">
    <text evidence="1">The sequence shown here is derived from an EMBL/GenBank/DDBJ whole genome shotgun (WGS) entry which is preliminary data.</text>
</comment>
<evidence type="ECO:0000313" key="2">
    <source>
        <dbReference type="Proteomes" id="UP000829447"/>
    </source>
</evidence>